<protein>
    <submittedName>
        <fullName evidence="3">ABC transporter substrate-binding protein</fullName>
    </submittedName>
</protein>
<dbReference type="Gene3D" id="3.40.190.10">
    <property type="entry name" value="Periplasmic binding protein-like II"/>
    <property type="match status" value="2"/>
</dbReference>
<dbReference type="Proteomes" id="UP001147653">
    <property type="component" value="Unassembled WGS sequence"/>
</dbReference>
<dbReference type="PANTHER" id="PTHR31528">
    <property type="entry name" value="4-AMINO-5-HYDROXYMETHYL-2-METHYLPYRIMIDINE PHOSPHATE SYNTHASE THI11-RELATED"/>
    <property type="match status" value="1"/>
</dbReference>
<dbReference type="PANTHER" id="PTHR31528:SF3">
    <property type="entry name" value="THIAMINE BIOSYNTHESIS PROTEIN HI_0357-RELATED"/>
    <property type="match status" value="1"/>
</dbReference>
<evidence type="ECO:0000256" key="1">
    <source>
        <dbReference type="SAM" id="MobiDB-lite"/>
    </source>
</evidence>
<name>A0A9X3SCI4_9ACTN</name>
<feature type="domain" description="SsuA/THI5-like" evidence="2">
    <location>
        <begin position="43"/>
        <end position="257"/>
    </location>
</feature>
<dbReference type="GO" id="GO:0009228">
    <property type="term" value="P:thiamine biosynthetic process"/>
    <property type="evidence" value="ECO:0007669"/>
    <property type="project" value="InterPro"/>
</dbReference>
<sequence>MKRLLLLAALAVTVAGCGEKAEPTGSELPRQEPFTVMLDYFPNADHAGLYAALDAGLYQRAGLDVKLQAPPDPSAPLKLLAAGKADLAISYTPELLLARDSGQEDIVSVGALVQKPLTSLIALPSGGVKTAKDLAGKNVATSGIPYQSAYLKTILANADVDPTSVKEINVGFNLTQAMLSKKADASLGSFWNYEGVDLQRRDEDPTILRMEDIGVPTYNELIFVARRQDLDEAGAARLRRFLSATAAGHRLLKQNPKAGVDALLKADKGLDAGLQEAAIKATLPVFFPVPPDPEDRAAPTTITPPANVKDLPWGWQEPIVWANYERWMRSENLLTRPPSEASPLTNEFLPGEGLAESSRDR</sequence>
<dbReference type="InterPro" id="IPR015168">
    <property type="entry name" value="SsuA/THI5"/>
</dbReference>
<evidence type="ECO:0000313" key="3">
    <source>
        <dbReference type="EMBL" id="MDA0182570.1"/>
    </source>
</evidence>
<dbReference type="SUPFAM" id="SSF53850">
    <property type="entry name" value="Periplasmic binding protein-like II"/>
    <property type="match status" value="1"/>
</dbReference>
<dbReference type="InterPro" id="IPR027939">
    <property type="entry name" value="NMT1/THI5"/>
</dbReference>
<gene>
    <name evidence="3" type="ORF">OJ997_19830</name>
</gene>
<proteinExistence type="predicted"/>
<reference evidence="3" key="1">
    <citation type="submission" date="2022-10" db="EMBL/GenBank/DDBJ databases">
        <title>The WGS of Solirubrobacter phytolaccae KCTC 29190.</title>
        <authorList>
            <person name="Jiang Z."/>
        </authorList>
    </citation>
    <scope>NUCLEOTIDE SEQUENCE</scope>
    <source>
        <strain evidence="3">KCTC 29190</strain>
    </source>
</reference>
<dbReference type="PROSITE" id="PS51257">
    <property type="entry name" value="PROKAR_LIPOPROTEIN"/>
    <property type="match status" value="1"/>
</dbReference>
<evidence type="ECO:0000259" key="2">
    <source>
        <dbReference type="Pfam" id="PF09084"/>
    </source>
</evidence>
<dbReference type="EMBL" id="JAPDDP010000038">
    <property type="protein sequence ID" value="MDA0182570.1"/>
    <property type="molecule type" value="Genomic_DNA"/>
</dbReference>
<evidence type="ECO:0000313" key="4">
    <source>
        <dbReference type="Proteomes" id="UP001147653"/>
    </source>
</evidence>
<accession>A0A9X3SCI4</accession>
<dbReference type="Pfam" id="PF09084">
    <property type="entry name" value="NMT1"/>
    <property type="match status" value="1"/>
</dbReference>
<comment type="caution">
    <text evidence="3">The sequence shown here is derived from an EMBL/GenBank/DDBJ whole genome shotgun (WGS) entry which is preliminary data.</text>
</comment>
<keyword evidence="4" id="KW-1185">Reference proteome</keyword>
<feature type="region of interest" description="Disordered" evidence="1">
    <location>
        <begin position="335"/>
        <end position="361"/>
    </location>
</feature>
<dbReference type="AlphaFoldDB" id="A0A9X3SCI4"/>
<organism evidence="3 4">
    <name type="scientific">Solirubrobacter phytolaccae</name>
    <dbReference type="NCBI Taxonomy" id="1404360"/>
    <lineage>
        <taxon>Bacteria</taxon>
        <taxon>Bacillati</taxon>
        <taxon>Actinomycetota</taxon>
        <taxon>Thermoleophilia</taxon>
        <taxon>Solirubrobacterales</taxon>
        <taxon>Solirubrobacteraceae</taxon>
        <taxon>Solirubrobacter</taxon>
    </lineage>
</organism>
<dbReference type="RefSeq" id="WP_270026941.1">
    <property type="nucleotide sequence ID" value="NZ_JAPDDP010000038.1"/>
</dbReference>